<keyword evidence="3" id="KW-0964">Secreted</keyword>
<reference evidence="10" key="2">
    <citation type="submission" date="2021-04" db="EMBL/GenBank/DDBJ databases">
        <authorList>
            <person name="Gilroy R."/>
        </authorList>
    </citation>
    <scope>NUCLEOTIDE SEQUENCE</scope>
    <source>
        <strain evidence="10">CHK183-5548</strain>
    </source>
</reference>
<keyword evidence="4" id="KW-0858">Xylan degradation</keyword>
<evidence type="ECO:0000256" key="6">
    <source>
        <dbReference type="ARBA" id="ARBA00022801"/>
    </source>
</evidence>
<comment type="subcellular location">
    <subcellularLocation>
        <location evidence="1">Secreted</location>
    </subcellularLocation>
</comment>
<reference evidence="10" key="1">
    <citation type="journal article" date="2021" name="PeerJ">
        <title>Extensive microbial diversity within the chicken gut microbiome revealed by metagenomics and culture.</title>
        <authorList>
            <person name="Gilroy R."/>
            <person name="Ravi A."/>
            <person name="Getino M."/>
            <person name="Pursley I."/>
            <person name="Horton D.L."/>
            <person name="Alikhan N.F."/>
            <person name="Baker D."/>
            <person name="Gharbi K."/>
            <person name="Hall N."/>
            <person name="Watson M."/>
            <person name="Adriaenssens E.M."/>
            <person name="Foster-Nyarko E."/>
            <person name="Jarju S."/>
            <person name="Secka A."/>
            <person name="Antonio M."/>
            <person name="Oren A."/>
            <person name="Chaudhuri R.R."/>
            <person name="La Ragione R."/>
            <person name="Hildebrand F."/>
            <person name="Pallen M.J."/>
        </authorList>
    </citation>
    <scope>NUCLEOTIDE SEQUENCE</scope>
    <source>
        <strain evidence="10">CHK183-5548</strain>
    </source>
</reference>
<organism evidence="10 11">
    <name type="scientific">Candidatus Lachnoclostridium pullistercoris</name>
    <dbReference type="NCBI Taxonomy" id="2838632"/>
    <lineage>
        <taxon>Bacteria</taxon>
        <taxon>Bacillati</taxon>
        <taxon>Bacillota</taxon>
        <taxon>Clostridia</taxon>
        <taxon>Lachnospirales</taxon>
        <taxon>Lachnospiraceae</taxon>
    </lineage>
</organism>
<evidence type="ECO:0000256" key="1">
    <source>
        <dbReference type="ARBA" id="ARBA00004613"/>
    </source>
</evidence>
<keyword evidence="8" id="KW-0624">Polysaccharide degradation</keyword>
<keyword evidence="7" id="KW-0119">Carbohydrate metabolism</keyword>
<dbReference type="SUPFAM" id="SSF53474">
    <property type="entry name" value="alpha/beta-Hydrolases"/>
    <property type="match status" value="1"/>
</dbReference>
<gene>
    <name evidence="10" type="ORF">IAA04_08880</name>
</gene>
<dbReference type="GO" id="GO:0045493">
    <property type="term" value="P:xylan catabolic process"/>
    <property type="evidence" value="ECO:0007669"/>
    <property type="project" value="UniProtKB-KW"/>
</dbReference>
<evidence type="ECO:0008006" key="12">
    <source>
        <dbReference type="Google" id="ProtNLM"/>
    </source>
</evidence>
<evidence type="ECO:0000256" key="9">
    <source>
        <dbReference type="ARBA" id="ARBA00025250"/>
    </source>
</evidence>
<comment type="function">
    <text evidence="9">Involved in degradation of plant cell walls. Hydrolyzes the feruloyl-arabinose ester bond in arabinoxylans, and the feruloyl-galactose ester bond in pectin. Active against paranitrophenyl-acetate, methyl ferulate and wheat arabinoxylan.</text>
</comment>
<accession>A0A9D2T7P4</accession>
<evidence type="ECO:0000256" key="3">
    <source>
        <dbReference type="ARBA" id="ARBA00022525"/>
    </source>
</evidence>
<dbReference type="EMBL" id="DWWL01000057">
    <property type="protein sequence ID" value="HJC48150.1"/>
    <property type="molecule type" value="Genomic_DNA"/>
</dbReference>
<dbReference type="AlphaFoldDB" id="A0A9D2T7P4"/>
<dbReference type="Proteomes" id="UP000823883">
    <property type="component" value="Unassembled WGS sequence"/>
</dbReference>
<evidence type="ECO:0000256" key="7">
    <source>
        <dbReference type="ARBA" id="ARBA00023277"/>
    </source>
</evidence>
<evidence type="ECO:0000313" key="11">
    <source>
        <dbReference type="Proteomes" id="UP000823883"/>
    </source>
</evidence>
<proteinExistence type="inferred from homology"/>
<comment type="similarity">
    <text evidence="2">Belongs to the faeC family.</text>
</comment>
<keyword evidence="6" id="KW-0378">Hydrolase</keyword>
<dbReference type="PANTHER" id="PTHR38050:SF1">
    <property type="entry name" value="FERULOYL ESTERASE C"/>
    <property type="match status" value="1"/>
</dbReference>
<dbReference type="Gene3D" id="3.40.50.1820">
    <property type="entry name" value="alpha/beta hydrolase"/>
    <property type="match status" value="1"/>
</dbReference>
<evidence type="ECO:0000256" key="5">
    <source>
        <dbReference type="ARBA" id="ARBA00022729"/>
    </source>
</evidence>
<dbReference type="PANTHER" id="PTHR38050">
    <property type="match status" value="1"/>
</dbReference>
<dbReference type="GO" id="GO:0005576">
    <property type="term" value="C:extracellular region"/>
    <property type="evidence" value="ECO:0007669"/>
    <property type="project" value="UniProtKB-SubCell"/>
</dbReference>
<keyword evidence="5" id="KW-0732">Signal</keyword>
<evidence type="ECO:0000256" key="2">
    <source>
        <dbReference type="ARBA" id="ARBA00010278"/>
    </source>
</evidence>
<evidence type="ECO:0000256" key="4">
    <source>
        <dbReference type="ARBA" id="ARBA00022651"/>
    </source>
</evidence>
<dbReference type="InterPro" id="IPR043595">
    <property type="entry name" value="FaeB/C/D"/>
</dbReference>
<name>A0A9D2T7P4_9FIRM</name>
<evidence type="ECO:0000313" key="10">
    <source>
        <dbReference type="EMBL" id="HJC48150.1"/>
    </source>
</evidence>
<sequence length="477" mass="55340">MNILKWREGREPAEPRGIVLRDTVRYTETIDGWERAWEVYIPKAYTGEKKVPAVFFVHGAGGFSTAKTAWPLIAERENILLIYPEAKEPWLWNIWGVKTKDGAPDDVAFLDYLVDWVQEKYVVDESRIYMQGNSMGDNMVSTYAYEHGDRLAAIAPTSGPTLPSVQCNEKGEFIITPKYPLPVVRLHGDRDSKCGFPSTYGISKYKFEKNVTIEEQWKLRAVMDQMQKDQWNRVNQADDMPELYFTDYYNLEIYKGEYAELYFYSIVEGEHTPDLDFYEIIWRQCFSGWRRIGGIPVQMGAEEPPEQDLAASALAEGTDWIYAGGKVRRINCEQRPEYINHIWYVPAELLPVLVHGLKIEGDMTKQHELTLFYRQMKVEIAEGECCIMADGRVISIPLIRRRAEKMMIPFAELTEKVLGFWTDSRDGVLYATDHPVKLTKDGVRIIQELLNLRERLRGDLSFERELRDRIIKDTEEV</sequence>
<protein>
    <recommendedName>
        <fullName evidence="12">Poly(3-hydroxybutyrate) depolymerase</fullName>
    </recommendedName>
</protein>
<evidence type="ECO:0000256" key="8">
    <source>
        <dbReference type="ARBA" id="ARBA00023326"/>
    </source>
</evidence>
<comment type="caution">
    <text evidence="10">The sequence shown here is derived from an EMBL/GenBank/DDBJ whole genome shotgun (WGS) entry which is preliminary data.</text>
</comment>
<dbReference type="InterPro" id="IPR029058">
    <property type="entry name" value="AB_hydrolase_fold"/>
</dbReference>
<dbReference type="GO" id="GO:0030600">
    <property type="term" value="F:feruloyl esterase activity"/>
    <property type="evidence" value="ECO:0007669"/>
    <property type="project" value="InterPro"/>
</dbReference>